<sequence length="159" mass="16687">MQAADVPEILRLQAAAYATAAFEPESAAVYLNRMALAPDLCWVAADPQGGLLGYLLSHPWHAGKPPALDTVLAALPRPAAHWYLHDCAVDARARGGGVAAALYEAAHDAAVCRGLRASALVAVGQAAAYWGQRGYLPVDAHHALDSYGEGARYMTRALG</sequence>
<dbReference type="eggNOG" id="COG0456">
    <property type="taxonomic scope" value="Bacteria"/>
</dbReference>
<accession>F5RGW7</accession>
<dbReference type="EMBL" id="AFHG01000058">
    <property type="protein sequence ID" value="EGK70171.1"/>
    <property type="molecule type" value="Genomic_DNA"/>
</dbReference>
<dbReference type="InterPro" id="IPR000182">
    <property type="entry name" value="GNAT_dom"/>
</dbReference>
<dbReference type="PROSITE" id="PS51186">
    <property type="entry name" value="GNAT"/>
    <property type="match status" value="1"/>
</dbReference>
<dbReference type="SUPFAM" id="SSF55729">
    <property type="entry name" value="Acyl-CoA N-acyltransferases (Nat)"/>
    <property type="match status" value="1"/>
</dbReference>
<dbReference type="Gene3D" id="3.40.630.30">
    <property type="match status" value="1"/>
</dbReference>
<keyword evidence="3" id="KW-1185">Reference proteome</keyword>
<evidence type="ECO:0000313" key="2">
    <source>
        <dbReference type="EMBL" id="EGK70171.1"/>
    </source>
</evidence>
<gene>
    <name evidence="2" type="ORF">METUNv1_03559</name>
</gene>
<feature type="domain" description="N-acetyltransferase" evidence="1">
    <location>
        <begin position="1"/>
        <end position="159"/>
    </location>
</feature>
<proteinExistence type="predicted"/>
<dbReference type="Proteomes" id="UP000005019">
    <property type="component" value="Unassembled WGS sequence"/>
</dbReference>
<keyword evidence="2" id="KW-0808">Transferase</keyword>
<dbReference type="OrthoDB" id="359414at2"/>
<dbReference type="Pfam" id="PF00583">
    <property type="entry name" value="Acetyltransf_1"/>
    <property type="match status" value="1"/>
</dbReference>
<dbReference type="GO" id="GO:0016747">
    <property type="term" value="F:acyltransferase activity, transferring groups other than amino-acyl groups"/>
    <property type="evidence" value="ECO:0007669"/>
    <property type="project" value="InterPro"/>
</dbReference>
<reference evidence="2 3" key="1">
    <citation type="journal article" date="2011" name="J. Bacteriol.">
        <title>Genome sequence of Methyloversatilis universalis FAM5T, a methylotrophic representative of the order Rhodocyclales.</title>
        <authorList>
            <person name="Kittichotirat W."/>
            <person name="Good N.M."/>
            <person name="Hall R."/>
            <person name="Bringel F."/>
            <person name="Lajus A."/>
            <person name="Medigue C."/>
            <person name="Smalley N.E."/>
            <person name="Beck D."/>
            <person name="Bumgarner R."/>
            <person name="Vuilleumier S."/>
            <person name="Kalyuzhnaya M.G."/>
        </authorList>
    </citation>
    <scope>NUCLEOTIDE SEQUENCE [LARGE SCALE GENOMIC DNA]</scope>
    <source>
        <strain evidence="3">ATCC BAA-1314 / JCM 13912 / FAM5</strain>
    </source>
</reference>
<protein>
    <submittedName>
        <fullName evidence="2">Acetyltransferase</fullName>
    </submittedName>
</protein>
<evidence type="ECO:0000313" key="3">
    <source>
        <dbReference type="Proteomes" id="UP000005019"/>
    </source>
</evidence>
<organism evidence="2 3">
    <name type="scientific">Methyloversatilis universalis (strain ATCC BAA-1314 / DSM 25237 / JCM 13912 / CCUG 52030 / FAM5)</name>
    <dbReference type="NCBI Taxonomy" id="1000565"/>
    <lineage>
        <taxon>Bacteria</taxon>
        <taxon>Pseudomonadati</taxon>
        <taxon>Pseudomonadota</taxon>
        <taxon>Betaproteobacteria</taxon>
        <taxon>Nitrosomonadales</taxon>
        <taxon>Sterolibacteriaceae</taxon>
        <taxon>Methyloversatilis</taxon>
    </lineage>
</organism>
<comment type="caution">
    <text evidence="2">The sequence shown here is derived from an EMBL/GenBank/DDBJ whole genome shotgun (WGS) entry which is preliminary data.</text>
</comment>
<dbReference type="STRING" id="1000565.METUNv1_03559"/>
<dbReference type="InterPro" id="IPR016181">
    <property type="entry name" value="Acyl_CoA_acyltransferase"/>
</dbReference>
<evidence type="ECO:0000259" key="1">
    <source>
        <dbReference type="PROSITE" id="PS51186"/>
    </source>
</evidence>
<name>F5RGW7_METUF</name>
<dbReference type="AlphaFoldDB" id="F5RGW7"/>